<reference evidence="3" key="1">
    <citation type="journal article" date="2019" name="Int. J. Syst. Evol. Microbiol.">
        <title>The Global Catalogue of Microorganisms (GCM) 10K type strain sequencing project: providing services to taxonomists for standard genome sequencing and annotation.</title>
        <authorList>
            <consortium name="The Broad Institute Genomics Platform"/>
            <consortium name="The Broad Institute Genome Sequencing Center for Infectious Disease"/>
            <person name="Wu L."/>
            <person name="Ma J."/>
        </authorList>
    </citation>
    <scope>NUCLEOTIDE SEQUENCE [LARGE SCALE GENOMIC DNA]</scope>
    <source>
        <strain evidence="3">JCM 18401</strain>
    </source>
</reference>
<keyword evidence="3" id="KW-1185">Reference proteome</keyword>
<sequence length="353" mass="39233">MLRSLLFVFALCLGCTTASAATVKDLYRGQVDVASRSNQDRQLAIRDAMAQVLIRISGDKDILQHDASRSMVRQADQYLLSYSYRGAAQLQVDFDKDRIQRQLQQAHLPVWGAQRPQTLVWLAAEDPSGERGLVGENDELGRALTDQAQITGLPLTLPLLDLEDSMAMQLNDVWGNFPSPVLDASERYGADFIVSGRLAQFASEWQFMLLLYPPASTDGSYRAPRPLLRRSGSAATETEALEAMLAELAKYYSQRYAAVASDEAGHTQLVFELAGGIEQLVALERYLTSLTPVKAVQISQVSGREVVLELDLIGGINEVEQLMALDQRISTLPVDDVLNERARYRWQARSSRR</sequence>
<dbReference type="InterPro" id="IPR018642">
    <property type="entry name" value="DUF2066"/>
</dbReference>
<evidence type="ECO:0000313" key="3">
    <source>
        <dbReference type="Proteomes" id="UP001499988"/>
    </source>
</evidence>
<evidence type="ECO:0000256" key="1">
    <source>
        <dbReference type="SAM" id="SignalP"/>
    </source>
</evidence>
<dbReference type="Proteomes" id="UP001499988">
    <property type="component" value="Unassembled WGS sequence"/>
</dbReference>
<keyword evidence="1" id="KW-0732">Signal</keyword>
<accession>A0ABP9EPA7</accession>
<name>A0ABP9EPA7_9GAMM</name>
<comment type="caution">
    <text evidence="2">The sequence shown here is derived from an EMBL/GenBank/DDBJ whole genome shotgun (WGS) entry which is preliminary data.</text>
</comment>
<dbReference type="Pfam" id="PF09839">
    <property type="entry name" value="DUF2066"/>
    <property type="match status" value="1"/>
</dbReference>
<proteinExistence type="predicted"/>
<feature type="signal peptide" evidence="1">
    <location>
        <begin position="1"/>
        <end position="20"/>
    </location>
</feature>
<gene>
    <name evidence="2" type="ORF">GCM10023333_13320</name>
</gene>
<feature type="chain" id="PRO_5045905421" evidence="1">
    <location>
        <begin position="21"/>
        <end position="353"/>
    </location>
</feature>
<organism evidence="2 3">
    <name type="scientific">Ferrimonas pelagia</name>
    <dbReference type="NCBI Taxonomy" id="1177826"/>
    <lineage>
        <taxon>Bacteria</taxon>
        <taxon>Pseudomonadati</taxon>
        <taxon>Pseudomonadota</taxon>
        <taxon>Gammaproteobacteria</taxon>
        <taxon>Alteromonadales</taxon>
        <taxon>Ferrimonadaceae</taxon>
        <taxon>Ferrimonas</taxon>
    </lineage>
</organism>
<dbReference type="EMBL" id="BAABJZ010000016">
    <property type="protein sequence ID" value="GAA4880421.1"/>
    <property type="molecule type" value="Genomic_DNA"/>
</dbReference>
<evidence type="ECO:0000313" key="2">
    <source>
        <dbReference type="EMBL" id="GAA4880421.1"/>
    </source>
</evidence>
<protein>
    <submittedName>
        <fullName evidence="2">DUF2066 domain-containing protein</fullName>
    </submittedName>
</protein>